<dbReference type="EMBL" id="AVOT02002224">
    <property type="protein sequence ID" value="MBW0469577.1"/>
    <property type="molecule type" value="Genomic_DNA"/>
</dbReference>
<organism evidence="1 2">
    <name type="scientific">Austropuccinia psidii MF-1</name>
    <dbReference type="NCBI Taxonomy" id="1389203"/>
    <lineage>
        <taxon>Eukaryota</taxon>
        <taxon>Fungi</taxon>
        <taxon>Dikarya</taxon>
        <taxon>Basidiomycota</taxon>
        <taxon>Pucciniomycotina</taxon>
        <taxon>Pucciniomycetes</taxon>
        <taxon>Pucciniales</taxon>
        <taxon>Sphaerophragmiaceae</taxon>
        <taxon>Austropuccinia</taxon>
    </lineage>
</organism>
<evidence type="ECO:0000313" key="2">
    <source>
        <dbReference type="Proteomes" id="UP000765509"/>
    </source>
</evidence>
<comment type="caution">
    <text evidence="1">The sequence shown here is derived from an EMBL/GenBank/DDBJ whole genome shotgun (WGS) entry which is preliminary data.</text>
</comment>
<sequence length="175" mass="19480">MSISLEAKTHINTILNAWVITPYGARQQFGMLIFMHEMTSSLPPDHLNSFACILSWMNWLPHHLLIISSSGKFLFLGQDMLPILLPHVCHNPLLCFRHPASYNAYAPAGFSRCLFTSGTASLQSPLLMLPYHHLTLSAPYHTYAPAVPNPTTPCLTSPILMLLHPLPYLCSNSSL</sequence>
<dbReference type="Proteomes" id="UP000765509">
    <property type="component" value="Unassembled WGS sequence"/>
</dbReference>
<proteinExistence type="predicted"/>
<accession>A0A9Q3BRI1</accession>
<reference evidence="1" key="1">
    <citation type="submission" date="2021-03" db="EMBL/GenBank/DDBJ databases">
        <title>Draft genome sequence of rust myrtle Austropuccinia psidii MF-1, a brazilian biotype.</title>
        <authorList>
            <person name="Quecine M.C."/>
            <person name="Pachon D.M.R."/>
            <person name="Bonatelli M.L."/>
            <person name="Correr F.H."/>
            <person name="Franceschini L.M."/>
            <person name="Leite T.F."/>
            <person name="Margarido G.R.A."/>
            <person name="Almeida C.A."/>
            <person name="Ferrarezi J.A."/>
            <person name="Labate C.A."/>
        </authorList>
    </citation>
    <scope>NUCLEOTIDE SEQUENCE</scope>
    <source>
        <strain evidence="1">MF-1</strain>
    </source>
</reference>
<name>A0A9Q3BRI1_9BASI</name>
<protein>
    <submittedName>
        <fullName evidence="1">Uncharacterized protein</fullName>
    </submittedName>
</protein>
<gene>
    <name evidence="1" type="ORF">O181_009292</name>
</gene>
<dbReference type="AlphaFoldDB" id="A0A9Q3BRI1"/>
<evidence type="ECO:0000313" key="1">
    <source>
        <dbReference type="EMBL" id="MBW0469577.1"/>
    </source>
</evidence>
<keyword evidence="2" id="KW-1185">Reference proteome</keyword>